<keyword evidence="2" id="KW-1185">Reference proteome</keyword>
<dbReference type="RefSeq" id="WP_083644040.1">
    <property type="nucleotide sequence ID" value="NZ_AMRU01000001.1"/>
</dbReference>
<dbReference type="EMBL" id="CP016359">
    <property type="protein sequence ID" value="APU68245.1"/>
    <property type="molecule type" value="Genomic_DNA"/>
</dbReference>
<reference evidence="1 2" key="1">
    <citation type="submission" date="2016-07" db="EMBL/GenBank/DDBJ databases">
        <title>Multi-omics approach to identify versatile polysaccharide utilization systems of a marine flavobacterium Gramella flava.</title>
        <authorList>
            <person name="Tang K."/>
        </authorList>
    </citation>
    <scope>NUCLEOTIDE SEQUENCE [LARGE SCALE GENOMIC DNA]</scope>
    <source>
        <strain evidence="1 2">JLT2011</strain>
    </source>
</reference>
<dbReference type="KEGG" id="gfl:GRFL_1521"/>
<sequence>MKILNKNRRPLTTISAYLGFLFFIAILFCGNSAIAQSVQASIDSSSIKIGEQITYQINVQSDPDAMVVFPEGETFSPLELVESPEPDTIKDQNGYRLLKEYFLTQFDSGQYVIPRQEVLIRDQKFYTDSISVEVRDVVVDTTKQKLYPIKPSVEVSGGLQIPDWVWWLLAIALVAAVVGWLIIRGRKKRNEEKELPPYEQAMAELHQLDESNLLEKRNIKEYYSQLSFSARKFLDRKIYDRGLESTTGELIRYLEAEKDSGHLNLSEKTIEDFRIILERADLAKFANNKPDVITAKEDRSRTQQIIEGLRESVPEPTEEELLQDEAYQSELERKRKRRRIIFGVLAVIMILGIGITTLIVTKGFTYVKDTYLGHPTKELLEGDWIRSEYGNPSVAITTPRVLKRGEMNLPDEAKSNMLGAETFSYGSLLSNFYVTVNTIQFKGEVKFDMKKAIDGIYSVLEQQGATNIVMKQEDFTTVGGAKGMKVFGTLDAKNPVTGQSIPNEYAILNFAEQGGFEQVIVVFNADDQYARELSERIINSVELNTNQEE</sequence>
<dbReference type="STRING" id="1229726.GRFL_1521"/>
<evidence type="ECO:0000313" key="1">
    <source>
        <dbReference type="EMBL" id="APU68245.1"/>
    </source>
</evidence>
<evidence type="ECO:0000313" key="2">
    <source>
        <dbReference type="Proteomes" id="UP000186230"/>
    </source>
</evidence>
<dbReference type="AlphaFoldDB" id="A0A1L7I558"/>
<organism evidence="1 2">
    <name type="scientific">Christiangramia flava JLT2011</name>
    <dbReference type="NCBI Taxonomy" id="1229726"/>
    <lineage>
        <taxon>Bacteria</taxon>
        <taxon>Pseudomonadati</taxon>
        <taxon>Bacteroidota</taxon>
        <taxon>Flavobacteriia</taxon>
        <taxon>Flavobacteriales</taxon>
        <taxon>Flavobacteriaceae</taxon>
        <taxon>Christiangramia</taxon>
    </lineage>
</organism>
<proteinExistence type="predicted"/>
<dbReference type="OrthoDB" id="9807384at2"/>
<dbReference type="Proteomes" id="UP000186230">
    <property type="component" value="Chromosome"/>
</dbReference>
<accession>A0A1L7I558</accession>
<gene>
    <name evidence="1" type="ORF">GRFL_1521</name>
</gene>
<protein>
    <submittedName>
        <fullName evidence="1">Uncharacterized protein</fullName>
    </submittedName>
</protein>
<name>A0A1L7I558_9FLAO</name>